<keyword evidence="2" id="KW-0067">ATP-binding</keyword>
<dbReference type="Gene3D" id="3.40.50.300">
    <property type="entry name" value="P-loop containing nucleotide triphosphate hydrolases"/>
    <property type="match status" value="1"/>
</dbReference>
<protein>
    <submittedName>
        <fullName evidence="5">CpsD/CapB family tyrosine-protein kinase</fullName>
    </submittedName>
</protein>
<feature type="domain" description="CobQ/CobB/MinD/ParA nucleotide binding" evidence="4">
    <location>
        <begin position="100"/>
        <end position="275"/>
    </location>
</feature>
<dbReference type="InterPro" id="IPR002586">
    <property type="entry name" value="CobQ/CobB/MinD/ParA_Nub-bd_dom"/>
</dbReference>
<reference evidence="5 6" key="1">
    <citation type="submission" date="2019-09" db="EMBL/GenBank/DDBJ databases">
        <title>Genome sequence of Roseospira marina, one of the more divergent members of the non-sulfur purple photosynthetic bacterial family, the Rhodospirillaceae.</title>
        <authorList>
            <person name="Meyer T."/>
            <person name="Kyndt J."/>
        </authorList>
    </citation>
    <scope>NUCLEOTIDE SEQUENCE [LARGE SCALE GENOMIC DNA]</scope>
    <source>
        <strain evidence="5 6">DSM 15113</strain>
    </source>
</reference>
<keyword evidence="6" id="KW-1185">Reference proteome</keyword>
<name>A0A5M6IG04_9PROT</name>
<dbReference type="InterPro" id="IPR027417">
    <property type="entry name" value="P-loop_NTPase"/>
</dbReference>
<dbReference type="Pfam" id="PF01656">
    <property type="entry name" value="CbiA"/>
    <property type="match status" value="1"/>
</dbReference>
<gene>
    <name evidence="5" type="ORF">F1188_06495</name>
</gene>
<dbReference type="InterPro" id="IPR005702">
    <property type="entry name" value="Wzc-like_C"/>
</dbReference>
<dbReference type="PANTHER" id="PTHR32309">
    <property type="entry name" value="TYROSINE-PROTEIN KINASE"/>
    <property type="match status" value="1"/>
</dbReference>
<dbReference type="InterPro" id="IPR050445">
    <property type="entry name" value="Bact_polysacc_biosynth/exp"/>
</dbReference>
<accession>A0A5M6IG04</accession>
<evidence type="ECO:0000256" key="2">
    <source>
        <dbReference type="ARBA" id="ARBA00022840"/>
    </source>
</evidence>
<dbReference type="CDD" id="cd05387">
    <property type="entry name" value="BY-kinase"/>
    <property type="match status" value="1"/>
</dbReference>
<evidence type="ECO:0000313" key="5">
    <source>
        <dbReference type="EMBL" id="KAA5606508.1"/>
    </source>
</evidence>
<dbReference type="OrthoDB" id="230260at2"/>
<keyword evidence="5" id="KW-0418">Kinase</keyword>
<dbReference type="GO" id="GO:0016301">
    <property type="term" value="F:kinase activity"/>
    <property type="evidence" value="ECO:0007669"/>
    <property type="project" value="UniProtKB-KW"/>
</dbReference>
<keyword evidence="5" id="KW-0808">Transferase</keyword>
<dbReference type="RefSeq" id="WP_150061577.1">
    <property type="nucleotide sequence ID" value="NZ_JACHII010000006.1"/>
</dbReference>
<feature type="region of interest" description="Disordered" evidence="3">
    <location>
        <begin position="1"/>
        <end position="39"/>
    </location>
</feature>
<dbReference type="PANTHER" id="PTHR32309:SF31">
    <property type="entry name" value="CAPSULAR EXOPOLYSACCHARIDE FAMILY"/>
    <property type="match status" value="1"/>
</dbReference>
<dbReference type="Proteomes" id="UP000324065">
    <property type="component" value="Unassembled WGS sequence"/>
</dbReference>
<dbReference type="AlphaFoldDB" id="A0A5M6IG04"/>
<evidence type="ECO:0000313" key="6">
    <source>
        <dbReference type="Proteomes" id="UP000324065"/>
    </source>
</evidence>
<comment type="caution">
    <text evidence="5">The sequence shown here is derived from an EMBL/GenBank/DDBJ whole genome shotgun (WGS) entry which is preliminary data.</text>
</comment>
<evidence type="ECO:0000256" key="1">
    <source>
        <dbReference type="ARBA" id="ARBA00022741"/>
    </source>
</evidence>
<dbReference type="EMBL" id="VWPJ01000004">
    <property type="protein sequence ID" value="KAA5606508.1"/>
    <property type="molecule type" value="Genomic_DNA"/>
</dbReference>
<organism evidence="5 6">
    <name type="scientific">Roseospira marina</name>
    <dbReference type="NCBI Taxonomy" id="140057"/>
    <lineage>
        <taxon>Bacteria</taxon>
        <taxon>Pseudomonadati</taxon>
        <taxon>Pseudomonadota</taxon>
        <taxon>Alphaproteobacteria</taxon>
        <taxon>Rhodospirillales</taxon>
        <taxon>Rhodospirillaceae</taxon>
        <taxon>Roseospira</taxon>
    </lineage>
</organism>
<proteinExistence type="predicted"/>
<sequence>MEKIQKALEKSLLSRGQQPPSVRPVPVAPRRPADRPAIADTESSAIAYTRTRVAPVSDKEMEKRRLVAGLSTHDQSDTFRILRTRVLNRMEEKGYRTLGIVSSVGQEGKSLVASNLALSLASILTKTVLLVDLDLRAPSVHTYFGIDPEPGLLGYLRDGRALSSCLVNPGINRLVLLPNGRPVRSSAELLTMPRMLGLSKELRETYADRIIIYDLPPLLHTDDALAFMQHIDCFLLVTSEGHTKEHELKQAVSLMKGYPLIGTVMNRSSETSKHVKKSRMTRQNRP</sequence>
<evidence type="ECO:0000256" key="3">
    <source>
        <dbReference type="SAM" id="MobiDB-lite"/>
    </source>
</evidence>
<dbReference type="SUPFAM" id="SSF52540">
    <property type="entry name" value="P-loop containing nucleoside triphosphate hydrolases"/>
    <property type="match status" value="1"/>
</dbReference>
<keyword evidence="1" id="KW-0547">Nucleotide-binding</keyword>
<evidence type="ECO:0000259" key="4">
    <source>
        <dbReference type="Pfam" id="PF01656"/>
    </source>
</evidence>